<dbReference type="Proteomes" id="UP000280293">
    <property type="component" value="Segment"/>
</dbReference>
<evidence type="ECO:0000313" key="6">
    <source>
        <dbReference type="EMBL" id="SNB51365.1"/>
    </source>
</evidence>
<evidence type="ECO:0000313" key="15">
    <source>
        <dbReference type="EMBL" id="SPQ84237.1"/>
    </source>
</evidence>
<dbReference type="EMBL" id="LT993231">
    <property type="protein sequence ID" value="SPN68705.1"/>
    <property type="molecule type" value="Genomic_DNA"/>
</dbReference>
<evidence type="ECO:0000313" key="4">
    <source>
        <dbReference type="EMBL" id="SNB49932.1"/>
    </source>
</evidence>
<dbReference type="EMBL" id="LN864565">
    <property type="protein sequence ID" value="CRL86516.1"/>
    <property type="molecule type" value="Genomic_DNA"/>
</dbReference>
<dbReference type="Proteomes" id="UP000270432">
    <property type="component" value="Segment"/>
</dbReference>
<evidence type="ECO:0000313" key="1">
    <source>
        <dbReference type="EMBL" id="CRL86516.1"/>
    </source>
</evidence>
<dbReference type="Proteomes" id="UP000277211">
    <property type="component" value="Segment"/>
</dbReference>
<evidence type="ECO:0000313" key="8">
    <source>
        <dbReference type="EMBL" id="SNB56363.1"/>
    </source>
</evidence>
<dbReference type="EMBL" id="LT896726">
    <property type="protein sequence ID" value="SNB50055.1"/>
    <property type="molecule type" value="Genomic_DNA"/>
</dbReference>
<organismHost>
    <name type="scientific">Loxodonta africana</name>
    <name type="common">African elephant</name>
    <dbReference type="NCBI Taxonomy" id="9785"/>
</organismHost>
<dbReference type="EMBL" id="LT896720">
    <property type="protein sequence ID" value="SNB53276.1"/>
    <property type="molecule type" value="Genomic_DNA"/>
</dbReference>
<dbReference type="Proteomes" id="UP000276188">
    <property type="component" value="Segment"/>
</dbReference>
<dbReference type="EMBL" id="LT896718">
    <property type="protein sequence ID" value="SNB49917.1"/>
    <property type="molecule type" value="Genomic_DNA"/>
</dbReference>
<dbReference type="EMBL" id="LT993228">
    <property type="protein sequence ID" value="SPN68145.1"/>
    <property type="molecule type" value="Genomic_DNA"/>
</dbReference>
<dbReference type="Proteomes" id="UP000267117">
    <property type="component" value="Segment"/>
</dbReference>
<evidence type="ECO:0000313" key="12">
    <source>
        <dbReference type="EMBL" id="SPN68424.1"/>
    </source>
</evidence>
<evidence type="ECO:0000313" key="11">
    <source>
        <dbReference type="EMBL" id="SPN68145.1"/>
    </source>
</evidence>
<accession>A0A0K2YWU7</accession>
<name>A0A0K2YWU7_COWPX</name>
<evidence type="ECO:0000313" key="5">
    <source>
        <dbReference type="EMBL" id="SNB50055.1"/>
    </source>
</evidence>
<sequence length="71" mass="7823">MTLVKNMSSILENENILHGLIKTSSAPDCVSNASYNDFKDVIDSLTHDLILRLASDFFIKSNGRLSGLLPQ</sequence>
<dbReference type="EMBL" id="LT896729">
    <property type="protein sequence ID" value="SNB49932.1"/>
    <property type="molecule type" value="Genomic_DNA"/>
</dbReference>
<dbReference type="Proteomes" id="UP000269429">
    <property type="component" value="Genome"/>
</dbReference>
<dbReference type="Proteomes" id="UP000278652">
    <property type="component" value="Segment"/>
</dbReference>
<organismHost>
    <name type="scientific">Myodes glareolus</name>
    <name type="common">Bank vole</name>
    <name type="synonym">Clethrionomys glareolus</name>
    <dbReference type="NCBI Taxonomy" id="447135"/>
</organismHost>
<reference evidence="2" key="3">
    <citation type="submission" date="2017-06" db="EMBL/GenBank/DDBJ databases">
        <authorList>
            <person name="Kim H.J."/>
            <person name="Triplett B.A."/>
        </authorList>
    </citation>
    <scope>NUCLEOTIDE SEQUENCE</scope>
    <source>
        <strain evidence="3">Ger/2010/Alpaca</strain>
        <strain evidence="4">Ger/2010/Cat</strain>
        <strain evidence="2">Ger/2010/Racoon</strain>
        <strain evidence="5">Ger/2012/Alpaca</strain>
        <strain evidence="9">Ger/2014/Cat1</strain>
        <strain evidence="8">Ger/2014/Cat2</strain>
        <strain evidence="10">Ger/2015/Cat2</strain>
        <strain evidence="6">Ger/2015/Cat3</strain>
        <strain evidence="7">Ger/2015/Human1</strain>
        <strain evidence="15">Ger/2017/Alpaca2</strain>
    </source>
</reference>
<evidence type="ECO:0000313" key="9">
    <source>
        <dbReference type="EMBL" id="SNB57540.1"/>
    </source>
</evidence>
<dbReference type="EMBL" id="LT993232">
    <property type="protein sequence ID" value="SPN68984.1"/>
    <property type="molecule type" value="Genomic_DNA"/>
</dbReference>
<organismHost>
    <name type="scientific">Mus musculus</name>
    <name type="common">Mouse</name>
    <dbReference type="NCBI Taxonomy" id="10090"/>
</organismHost>
<dbReference type="EMBL" id="LT896727">
    <property type="protein sequence ID" value="SNB66779.1"/>
    <property type="molecule type" value="Genomic_DNA"/>
</dbReference>
<dbReference type="Proteomes" id="UP000279092">
    <property type="component" value="Segment"/>
</dbReference>
<dbReference type="Proteomes" id="UP000269688">
    <property type="component" value="Segment"/>
</dbReference>
<reference evidence="1" key="2">
    <citation type="submission" date="2015-05" db="EMBL/GenBank/DDBJ databases">
        <title>Utilizing next-generation sequencing to resolve the backbone and inform taxonomy of the Core Goodeniaceae.</title>
        <authorList>
            <person name="Michener P.S."/>
            <person name="Gardner A.G."/>
            <person name="Jabaily R.S."/>
            <person name="Sessa E."/>
        </authorList>
    </citation>
    <scope>NUCLEOTIDE SEQUENCE</scope>
    <source>
        <strain evidence="1">RatPox09</strain>
    </source>
</reference>
<evidence type="ECO:0000313" key="3">
    <source>
        <dbReference type="EMBL" id="SNB49917.1"/>
    </source>
</evidence>
<organism evidence="1">
    <name type="scientific">Cowpox virus</name>
    <name type="common">CPV</name>
    <dbReference type="NCBI Taxonomy" id="10243"/>
    <lineage>
        <taxon>Viruses</taxon>
        <taxon>Varidnaviria</taxon>
        <taxon>Bamfordvirae</taxon>
        <taxon>Nucleocytoviricota</taxon>
        <taxon>Pokkesviricetes</taxon>
        <taxon>Chitovirales</taxon>
        <taxon>Poxviridae</taxon>
        <taxon>Chordopoxvirinae</taxon>
        <taxon>Orthopoxvirus</taxon>
        <taxon>Orthopoxvirus cowpox</taxon>
    </lineage>
</organism>
<organismHost>
    <name type="scientific">Bos taurus</name>
    <name type="common">Bovine</name>
    <dbReference type="NCBI Taxonomy" id="9913"/>
</organismHost>
<dbReference type="Proteomes" id="UP000277503">
    <property type="component" value="Segment"/>
</dbReference>
<organismHost>
    <name type="scientific">Microtus agrestis</name>
    <name type="common">Short-tailed field vole</name>
    <dbReference type="NCBI Taxonomy" id="29092"/>
</organismHost>
<gene>
    <name evidence="1" type="primary">gCPXV0224</name>
</gene>
<reference evidence="15" key="5">
    <citation type="submission" date="2018-04" db="EMBL/GenBank/DDBJ databases">
        <authorList>
            <consortium name="IVD NGS Lab"/>
        </authorList>
    </citation>
    <scope>NUCLEOTIDE SEQUENCE [LARGE SCALE GENOMIC DNA]</scope>
    <source>
        <strain evidence="15">Ger/2017/Alpaca2</strain>
    </source>
</reference>
<dbReference type="EMBL" id="LT896732">
    <property type="protein sequence ID" value="SPQ84237.1"/>
    <property type="molecule type" value="Genomic_DNA"/>
</dbReference>
<evidence type="ECO:0000313" key="13">
    <source>
        <dbReference type="EMBL" id="SPN68705.1"/>
    </source>
</evidence>
<organismHost>
    <name type="scientific">Apodemus sylvaticus</name>
    <name type="common">European woodmouse</name>
    <dbReference type="NCBI Taxonomy" id="10129"/>
</organismHost>
<evidence type="ECO:0000313" key="10">
    <source>
        <dbReference type="EMBL" id="SNB66779.1"/>
    </source>
</evidence>
<reference evidence="1" key="1">
    <citation type="journal article" date="2015" name="J. Virol.">
        <title>Out of the reservoir: Phenotypic and genotypic characterization of a novel cowpox virus isolated from a common vole.</title>
        <authorList>
            <person name="Hoffmann D."/>
            <person name="Franke A."/>
            <person name="Jenckel M."/>
            <person name="Tamosiunaite A."/>
            <person name="Schluckebier J."/>
            <person name="Granzow H."/>
            <person name="Hoffmann B."/>
            <person name="Fischer S."/>
            <person name="Ulrich R.G."/>
            <person name="Hoper D."/>
            <person name="Goller K."/>
            <person name="Osterrieder N."/>
            <person name="Beer M."/>
        </authorList>
    </citation>
    <scope>NUCLEOTIDE SEQUENCE [LARGE SCALE GENOMIC DNA]</scope>
    <source>
        <strain evidence="1">RatPox09</strain>
    </source>
</reference>
<dbReference type="Proteomes" id="UP000267787">
    <property type="component" value="Segment"/>
</dbReference>
<dbReference type="Proteomes" id="UP000279758">
    <property type="component" value="Segment"/>
</dbReference>
<dbReference type="EMBL" id="LT896723">
    <property type="protein sequence ID" value="SNB57540.1"/>
    <property type="molecule type" value="Genomic_DNA"/>
</dbReference>
<organismHost>
    <name type="scientific">Felis catus</name>
    <name type="common">Cat</name>
    <name type="synonym">Felis silvestris catus</name>
    <dbReference type="NCBI Taxonomy" id="9685"/>
</organismHost>
<organismHost>
    <name type="scientific">Homo sapiens</name>
    <name type="common">Human</name>
    <dbReference type="NCBI Taxonomy" id="9606"/>
</organismHost>
<dbReference type="EMBL" id="LT993230">
    <property type="protein sequence ID" value="SPN68424.1"/>
    <property type="molecule type" value="Genomic_DNA"/>
</dbReference>
<evidence type="ECO:0000313" key="7">
    <source>
        <dbReference type="EMBL" id="SNB53276.1"/>
    </source>
</evidence>
<dbReference type="EMBL" id="LT896730">
    <property type="protein sequence ID" value="SNB48196.1"/>
    <property type="molecule type" value="Genomic_DNA"/>
</dbReference>
<dbReference type="Proteomes" id="UP000271295">
    <property type="component" value="Segment"/>
</dbReference>
<dbReference type="EMBL" id="LT896725">
    <property type="protein sequence ID" value="SNB56363.1"/>
    <property type="molecule type" value="Genomic_DNA"/>
</dbReference>
<proteinExistence type="predicted"/>
<evidence type="ECO:0000313" key="14">
    <source>
        <dbReference type="EMBL" id="SPN68984.1"/>
    </source>
</evidence>
<evidence type="ECO:0000313" key="2">
    <source>
        <dbReference type="EMBL" id="SNB48196.1"/>
    </source>
</evidence>
<dbReference type="Proteomes" id="UP000273263">
    <property type="component" value="Segment"/>
</dbReference>
<dbReference type="EMBL" id="LT896733">
    <property type="protein sequence ID" value="SNB51365.1"/>
    <property type="molecule type" value="Genomic_DNA"/>
</dbReference>
<protein>
    <submittedName>
        <fullName evidence="1">Uncharacterized protein</fullName>
    </submittedName>
</protein>
<dbReference type="Proteomes" id="UP000164362">
    <property type="component" value="Segment"/>
</dbReference>
<reference evidence="11" key="4">
    <citation type="submission" date="2018-04" db="EMBL/GenBank/DDBJ databases">
        <authorList>
            <person name="Go L.Y."/>
            <person name="Mitchell J.A."/>
        </authorList>
    </citation>
    <scope>NUCLEOTIDE SEQUENCE</scope>
    <source>
        <strain evidence="14">Ger/2015/Human2</strain>
        <strain evidence="13">Ger/2015/Prairie-dog</strain>
        <strain evidence="12">Ger/2017/Alpaca1</strain>
        <strain evidence="11">Ger/2017/common vole FMEimka</strain>
    </source>
</reference>